<keyword evidence="3" id="KW-1185">Reference proteome</keyword>
<evidence type="ECO:0008006" key="4">
    <source>
        <dbReference type="Google" id="ProtNLM"/>
    </source>
</evidence>
<dbReference type="InterPro" id="IPR029787">
    <property type="entry name" value="Nucleotide_cyclase"/>
</dbReference>
<sequence>MLLHDLEASPATGGSYQGWALNPMTISTLADTFNDLEPVIAQDAHLAWMGIAPFFRLTAAVYSGRIVGLPYTNDVFSLFYRRDILATAGLPMPSTWDELLVTAQLLNGSDFDQDGLPEYGFCFPHTPTCPYTAFALAAVWAPHIVATGRPMGLFFDSPTMRPLTGTAAMADALTIIRRLKALAAPSDATQACNGQSDAFAAGRCVFTVAPTIAFKHSLVARNGTLRGKIGTAMMPGSPEVLNRQTGAMERCTKEICPYAELLTGLVDPDATLAAATAAAAAAPPGNGSGFAAAAAVLAAAPRAWQWVNRAPFLGNGALSAGVNKLASPAEQLAVYEAFVWAIDPEVLWPRVLRVNALRAQPTRREHFDPANLGRWVAAGYHVDDIREHLAVVSAAIEHPNALLTLRLPGSVQVVQAMQAAVMSAVSTSRPIAEIMARLTDRVYDVYDNFSDPKEFAYLRNTYYMLQGYLPTASPPPEPAASAPSGSPSTTTILIATLVPCLGLAGLVLVGLGLLSYVRPAWLPWRLRLRRGGSGAPPGYGPLSTVVVTDLQDSTPLWEALDPLVMQEAMRLHDGIVRRWAFHTPQAAAAWALETQAQLLTAPWPEALLAHPSAAVVTLRDVMELAEARRAKIVEELAAAASCASFLAPTCSGASLRSNATRSLGLQGLQLLAMGPSGGSYQDLASSLSAVTGLAHVDATTLTAAAGGGNGFGVGSVRAATCTAIPVGGTRPSGGGVTAPDGCGGAAGFCDRSLVMPLRASTANALAPFGASGRGGSSSGGGRDFDGGGGGGCDGRISGVQAYGDGGGGGEITVVRSVGVMQRRSAEMPRDANTPPPSDATPTVTDAVRMGSVTPEVASPQNSSLLPAGLVAPAGCEDACAAAASSFGAETQPAPENGPGIGTASPELSRLCSAAPPPPESPLPATALRGTSSAASELRSPSPSGFAASAAALGPGGPVNANFVTSTSMQALTQPVPSLCSESANQSSTTLPHLTADVLMHNSPGMRGAMARVLSKAGLPPQPPIYGYGSLRSKLRVGSATGMLGGGASLVSEEPPLRPISGQLLPAPLSPTATSVVSTMYNRPPEPYGYAVLAAMLGGGAAGIRSSRSDHVLFRGLRMRMGIVLGIGEGSTVSVCGVRATYGGSCVNTAKAVADAGQGGMVLLTAPAAAELAARPSPATESALYWQEGTHALKNLEAEETTLMLSGELQGRLPYNMLRHGRQLRSGTQLAPGLTGAPVGTVLVAHLTGCGLANLFAWDKALASAALEQLWAVASRLAAESGGCAFRCHHGCGAAFTDATGAVQWGVKCVATLREHEEWSPELLKHELCEPLYLGGALVQRGLRVKVAVHVGPVRPDPGVGSCEGLYLGVRSRALAPVLEQLTAVGKSGWVVCSHAAASLYLSADKSNRNQNQIQNPVQVQNQIHVHNAQTPPARTGSRLSGLVTGNSGGTAAAASAAWTAAASPRAAAAGPGFSAGAFGLQPVVSAPASAAAEITALDSIARSNDGGPGGPSGPFGGTAGSAGGSGGSGVAAVAAAVFTALGASGSAAVAPAPTASAGGAPAGSCPAGGSPRAGGRAAEGRRTVALDSPFRSAAAAAAPFSANPNPCPNASGLWPVVFIPFKGEGRLAARSAAFGIGAGGGGVGGIGGVPAAPMYIAVLGRSA</sequence>
<dbReference type="Proteomes" id="UP000612055">
    <property type="component" value="Unassembled WGS sequence"/>
</dbReference>
<evidence type="ECO:0000313" key="2">
    <source>
        <dbReference type="EMBL" id="KAG2501269.1"/>
    </source>
</evidence>
<evidence type="ECO:0000313" key="3">
    <source>
        <dbReference type="Proteomes" id="UP000612055"/>
    </source>
</evidence>
<protein>
    <recommendedName>
        <fullName evidence="4">Guanylate cyclase domain-containing protein</fullName>
    </recommendedName>
</protein>
<accession>A0A835YGE2</accession>
<proteinExistence type="predicted"/>
<dbReference type="Gene3D" id="3.40.190.10">
    <property type="entry name" value="Periplasmic binding protein-like II"/>
    <property type="match status" value="2"/>
</dbReference>
<comment type="caution">
    <text evidence="2">The sequence shown here is derived from an EMBL/GenBank/DDBJ whole genome shotgun (WGS) entry which is preliminary data.</text>
</comment>
<name>A0A835YGE2_9CHLO</name>
<dbReference type="Gene3D" id="3.30.70.1230">
    <property type="entry name" value="Nucleotide cyclase"/>
    <property type="match status" value="3"/>
</dbReference>
<dbReference type="EMBL" id="JAEHOE010000002">
    <property type="protein sequence ID" value="KAG2501269.1"/>
    <property type="molecule type" value="Genomic_DNA"/>
</dbReference>
<feature type="region of interest" description="Disordered" evidence="1">
    <location>
        <begin position="1502"/>
        <end position="1522"/>
    </location>
</feature>
<evidence type="ECO:0000256" key="1">
    <source>
        <dbReference type="SAM" id="MobiDB-lite"/>
    </source>
</evidence>
<gene>
    <name evidence="2" type="ORF">HYH03_001075</name>
</gene>
<feature type="compositionally biased region" description="Gly residues" evidence="1">
    <location>
        <begin position="1506"/>
        <end position="1522"/>
    </location>
</feature>
<organism evidence="2 3">
    <name type="scientific">Edaphochlamys debaryana</name>
    <dbReference type="NCBI Taxonomy" id="47281"/>
    <lineage>
        <taxon>Eukaryota</taxon>
        <taxon>Viridiplantae</taxon>
        <taxon>Chlorophyta</taxon>
        <taxon>core chlorophytes</taxon>
        <taxon>Chlorophyceae</taxon>
        <taxon>CS clade</taxon>
        <taxon>Chlamydomonadales</taxon>
        <taxon>Chlamydomonadales incertae sedis</taxon>
        <taxon>Edaphochlamys</taxon>
    </lineage>
</organism>
<feature type="region of interest" description="Disordered" evidence="1">
    <location>
        <begin position="888"/>
        <end position="943"/>
    </location>
</feature>
<dbReference type="PANTHER" id="PTHR43081">
    <property type="entry name" value="ADENYLATE CYCLASE, TERMINAL-DIFFERENTIATION SPECIFIC-RELATED"/>
    <property type="match status" value="1"/>
</dbReference>
<dbReference type="SUPFAM" id="SSF53850">
    <property type="entry name" value="Periplasmic binding protein-like II"/>
    <property type="match status" value="1"/>
</dbReference>
<feature type="region of interest" description="Disordered" evidence="1">
    <location>
        <begin position="1552"/>
        <end position="1580"/>
    </location>
</feature>
<dbReference type="SUPFAM" id="SSF55073">
    <property type="entry name" value="Nucleotide cyclase"/>
    <property type="match status" value="2"/>
</dbReference>
<dbReference type="OrthoDB" id="551079at2759"/>
<feature type="compositionally biased region" description="Low complexity" evidence="1">
    <location>
        <begin position="1552"/>
        <end position="1576"/>
    </location>
</feature>
<dbReference type="PANTHER" id="PTHR43081:SF1">
    <property type="entry name" value="ADENYLATE CYCLASE, TERMINAL-DIFFERENTIATION SPECIFIC"/>
    <property type="match status" value="1"/>
</dbReference>
<reference evidence="2" key="1">
    <citation type="journal article" date="2020" name="bioRxiv">
        <title>Comparative genomics of Chlamydomonas.</title>
        <authorList>
            <person name="Craig R.J."/>
            <person name="Hasan A.R."/>
            <person name="Ness R.W."/>
            <person name="Keightley P.D."/>
        </authorList>
    </citation>
    <scope>NUCLEOTIDE SEQUENCE</scope>
    <source>
        <strain evidence="2">CCAP 11/70</strain>
    </source>
</reference>
<dbReference type="InterPro" id="IPR050697">
    <property type="entry name" value="Adenylyl/Guanylyl_Cyclase_3/4"/>
</dbReference>
<feature type="region of interest" description="Disordered" evidence="1">
    <location>
        <begin position="823"/>
        <end position="844"/>
    </location>
</feature>